<dbReference type="Proteomes" id="UP001595665">
    <property type="component" value="Unassembled WGS sequence"/>
</dbReference>
<reference evidence="2" key="1">
    <citation type="journal article" date="2019" name="Int. J. Syst. Evol. Microbiol.">
        <title>The Global Catalogue of Microorganisms (GCM) 10K type strain sequencing project: providing services to taxonomists for standard genome sequencing and annotation.</title>
        <authorList>
            <consortium name="The Broad Institute Genomics Platform"/>
            <consortium name="The Broad Institute Genome Sequencing Center for Infectious Disease"/>
            <person name="Wu L."/>
            <person name="Ma J."/>
        </authorList>
    </citation>
    <scope>NUCLEOTIDE SEQUENCE [LARGE SCALE GENOMIC DNA]</scope>
    <source>
        <strain evidence="2">CCM 7480</strain>
    </source>
</reference>
<dbReference type="EMBL" id="JBHRVV010000001">
    <property type="protein sequence ID" value="MFC3457789.1"/>
    <property type="molecule type" value="Genomic_DNA"/>
</dbReference>
<proteinExistence type="predicted"/>
<gene>
    <name evidence="1" type="ORF">ACFOPH_05965</name>
</gene>
<keyword evidence="2" id="KW-1185">Reference proteome</keyword>
<evidence type="ECO:0000313" key="1">
    <source>
        <dbReference type="EMBL" id="MFC3457789.1"/>
    </source>
</evidence>
<name>A0ABV7PF36_9BURK</name>
<sequence length="246" mass="26246">MLAEVDGYKSGDKLRMAEQLVQARDRGVPFTLKLDSGEELTVSPFRLCRGRVLVAPPLDPALQRYHWTESVHPLEIVHQPLSADEAEWIVLWTQGLSEGGGARMKTYAFMVGTFKWLSVLGLGFATSSAVASARAGAAAGTSATGQIAATELAGQAASLMARSAANRASLSGVSRVAAGVFDRADKWAFENMRRLGMDPRAGLSLHRKLVAQGAASNAFLLDEKRLRAMQALVAGLPGSRAQARAR</sequence>
<protein>
    <submittedName>
        <fullName evidence="1">Uncharacterized protein</fullName>
    </submittedName>
</protein>
<evidence type="ECO:0000313" key="2">
    <source>
        <dbReference type="Proteomes" id="UP001595665"/>
    </source>
</evidence>
<organism evidence="1 2">
    <name type="scientific">Massilia haematophila</name>
    <dbReference type="NCBI Taxonomy" id="457923"/>
    <lineage>
        <taxon>Bacteria</taxon>
        <taxon>Pseudomonadati</taxon>
        <taxon>Pseudomonadota</taxon>
        <taxon>Betaproteobacteria</taxon>
        <taxon>Burkholderiales</taxon>
        <taxon>Oxalobacteraceae</taxon>
        <taxon>Telluria group</taxon>
        <taxon>Massilia</taxon>
    </lineage>
</organism>
<dbReference type="RefSeq" id="WP_379734146.1">
    <property type="nucleotide sequence ID" value="NZ_JBHRVV010000001.1"/>
</dbReference>
<accession>A0ABV7PF36</accession>
<comment type="caution">
    <text evidence="1">The sequence shown here is derived from an EMBL/GenBank/DDBJ whole genome shotgun (WGS) entry which is preliminary data.</text>
</comment>